<sequence length="110" mass="11925">MSNETIETSSGTRIPDAGTRQRATRVRSEGAPYFAAPGPWPRWGMGFQLDSEARRYLTATSLGHDGAGGQVAFADPDHRVGFAFLTNEMEAGDDRATRVVDALREVLAAR</sequence>
<feature type="compositionally biased region" description="Polar residues" evidence="1">
    <location>
        <begin position="1"/>
        <end position="12"/>
    </location>
</feature>
<evidence type="ECO:0000259" key="2">
    <source>
        <dbReference type="Pfam" id="PF00144"/>
    </source>
</evidence>
<name>A0A0U5BKZ3_9MICO</name>
<reference evidence="3 4" key="2">
    <citation type="submission" date="2016-01" db="EMBL/GenBank/DDBJ databases">
        <title>Microcella alkaliphila JAM AC0309 whole genome shotgun sequence.</title>
        <authorList>
            <person name="Kurata A."/>
            <person name="Hirose Y."/>
            <person name="Kishimoto N."/>
            <person name="Kobayashi T."/>
        </authorList>
    </citation>
    <scope>NUCLEOTIDE SEQUENCE [LARGE SCALE GENOMIC DNA]</scope>
    <source>
        <strain evidence="3 4">JAM AC0309</strain>
    </source>
</reference>
<dbReference type="KEGG" id="malk:MalAC0309_0662"/>
<protein>
    <submittedName>
        <fullName evidence="3">Beta-lactamase class C and other penicillin binding proteins</fullName>
    </submittedName>
</protein>
<dbReference type="AlphaFoldDB" id="A0A0U5BKZ3"/>
<feature type="domain" description="Beta-lactamase-related" evidence="2">
    <location>
        <begin position="20"/>
        <end position="97"/>
    </location>
</feature>
<dbReference type="Gene3D" id="3.40.710.10">
    <property type="entry name" value="DD-peptidase/beta-lactamase superfamily"/>
    <property type="match status" value="1"/>
</dbReference>
<dbReference type="Proteomes" id="UP000218965">
    <property type="component" value="Chromosome"/>
</dbReference>
<dbReference type="EMBL" id="AP017315">
    <property type="protein sequence ID" value="BAU31531.1"/>
    <property type="molecule type" value="Genomic_DNA"/>
</dbReference>
<dbReference type="InterPro" id="IPR001466">
    <property type="entry name" value="Beta-lactam-related"/>
</dbReference>
<feature type="region of interest" description="Disordered" evidence="1">
    <location>
        <begin position="1"/>
        <end position="29"/>
    </location>
</feature>
<gene>
    <name evidence="3" type="ORF">MalAC0309_0662</name>
</gene>
<dbReference type="SUPFAM" id="SSF56601">
    <property type="entry name" value="beta-lactamase/transpeptidase-like"/>
    <property type="match status" value="1"/>
</dbReference>
<organism evidence="3 4">
    <name type="scientific">Microcella alkaliphila</name>
    <dbReference type="NCBI Taxonomy" id="279828"/>
    <lineage>
        <taxon>Bacteria</taxon>
        <taxon>Bacillati</taxon>
        <taxon>Actinomycetota</taxon>
        <taxon>Actinomycetes</taxon>
        <taxon>Micrococcales</taxon>
        <taxon>Microbacteriaceae</taxon>
        <taxon>Microcella</taxon>
    </lineage>
</organism>
<proteinExistence type="predicted"/>
<dbReference type="InterPro" id="IPR012338">
    <property type="entry name" value="Beta-lactam/transpept-like"/>
</dbReference>
<reference evidence="4" key="1">
    <citation type="submission" date="2015-12" db="EMBL/GenBank/DDBJ databases">
        <authorList>
            <person name="Shamseldin A."/>
            <person name="Moawad H."/>
            <person name="Abd El-Rahim W.M."/>
            <person name="Sadowsky M.J."/>
        </authorList>
    </citation>
    <scope>NUCLEOTIDE SEQUENCE [LARGE SCALE GENOMIC DNA]</scope>
    <source>
        <strain evidence="4">JAM AC0309</strain>
    </source>
</reference>
<evidence type="ECO:0000256" key="1">
    <source>
        <dbReference type="SAM" id="MobiDB-lite"/>
    </source>
</evidence>
<evidence type="ECO:0000313" key="3">
    <source>
        <dbReference type="EMBL" id="BAU31531.1"/>
    </source>
</evidence>
<accession>A0A0U5BKZ3</accession>
<dbReference type="OrthoDB" id="3422781at2"/>
<evidence type="ECO:0000313" key="4">
    <source>
        <dbReference type="Proteomes" id="UP000218965"/>
    </source>
</evidence>
<dbReference type="Pfam" id="PF00144">
    <property type="entry name" value="Beta-lactamase"/>
    <property type="match status" value="1"/>
</dbReference>